<dbReference type="PANTHER" id="PTHR47644:SF1">
    <property type="entry name" value="PDZ DOMAIN-CONTAINING PROTEIN"/>
    <property type="match status" value="1"/>
</dbReference>
<evidence type="ECO:0000313" key="4">
    <source>
        <dbReference type="Proteomes" id="UP001558652"/>
    </source>
</evidence>
<evidence type="ECO:0000256" key="1">
    <source>
        <dbReference type="SAM" id="MobiDB-lite"/>
    </source>
</evidence>
<accession>A0ABD0Y670</accession>
<reference evidence="3 4" key="1">
    <citation type="submission" date="2024-07" db="EMBL/GenBank/DDBJ databases">
        <title>Chromosome-level genome assembly of the water stick insect Ranatra chinensis (Heteroptera: Nepidae).</title>
        <authorList>
            <person name="Liu X."/>
        </authorList>
    </citation>
    <scope>NUCLEOTIDE SEQUENCE [LARGE SCALE GENOMIC DNA]</scope>
    <source>
        <strain evidence="3">Cailab_2021Rc</strain>
        <tissue evidence="3">Muscle</tissue>
    </source>
</reference>
<dbReference type="Gene3D" id="2.30.42.10">
    <property type="match status" value="1"/>
</dbReference>
<evidence type="ECO:0000259" key="2">
    <source>
        <dbReference type="PROSITE" id="PS50106"/>
    </source>
</evidence>
<dbReference type="PROSITE" id="PS50106">
    <property type="entry name" value="PDZ"/>
    <property type="match status" value="1"/>
</dbReference>
<dbReference type="SMART" id="SM00228">
    <property type="entry name" value="PDZ"/>
    <property type="match status" value="1"/>
</dbReference>
<feature type="compositionally biased region" description="Basic residues" evidence="1">
    <location>
        <begin position="190"/>
        <end position="202"/>
    </location>
</feature>
<dbReference type="PANTHER" id="PTHR47644">
    <property type="entry name" value="AGAP008221-PA"/>
    <property type="match status" value="1"/>
</dbReference>
<keyword evidence="4" id="KW-1185">Reference proteome</keyword>
<proteinExistence type="predicted"/>
<dbReference type="SUPFAM" id="SSF50156">
    <property type="entry name" value="PDZ domain-like"/>
    <property type="match status" value="1"/>
</dbReference>
<feature type="compositionally biased region" description="Polar residues" evidence="1">
    <location>
        <begin position="69"/>
        <end position="82"/>
    </location>
</feature>
<feature type="non-terminal residue" evidence="3">
    <location>
        <position position="1"/>
    </location>
</feature>
<gene>
    <name evidence="3" type="ORF">AAG570_003539</name>
</gene>
<feature type="compositionally biased region" description="Polar residues" evidence="1">
    <location>
        <begin position="137"/>
        <end position="156"/>
    </location>
</feature>
<feature type="compositionally biased region" description="Polar residues" evidence="1">
    <location>
        <begin position="105"/>
        <end position="115"/>
    </location>
</feature>
<feature type="compositionally biased region" description="Basic and acidic residues" evidence="1">
    <location>
        <begin position="203"/>
        <end position="234"/>
    </location>
</feature>
<dbReference type="InterPro" id="IPR036034">
    <property type="entry name" value="PDZ_sf"/>
</dbReference>
<dbReference type="Pfam" id="PF00595">
    <property type="entry name" value="PDZ"/>
    <property type="match status" value="1"/>
</dbReference>
<evidence type="ECO:0000313" key="3">
    <source>
        <dbReference type="EMBL" id="KAL1122134.1"/>
    </source>
</evidence>
<dbReference type="InterPro" id="IPR001478">
    <property type="entry name" value="PDZ"/>
</dbReference>
<dbReference type="EMBL" id="JBFDAA010000014">
    <property type="protein sequence ID" value="KAL1122134.1"/>
    <property type="molecule type" value="Genomic_DNA"/>
</dbReference>
<sequence length="494" mass="55412">QRNKVSNGLRGVVDTSDESSTEECACGKAKRNRDSPRRRTSGAKSPTSLARDRRRSISEDVTKRRCSIVTKSPSPITQQQPQAEEKPAVVNSTNSLAASRLSPHNIPQSPSGSPNKKQKSKSLRSVSPGSDSVFYSEPSSNTGTTQEKAKVAQSTCHHCGRQMDSQTQGNERSGVEIVQPPAGFADSPRTPHRTRLYKKADKRYRSEERRHHSRLHLESARAKSEERAREERREKIRPLIRSTDASMEKLHSLHSSFEEDTEEWSGVHSEAYHTATWVYISGAEELQVWLRAEARGTDHEVGVKSSVRRDSTDSTHSEREFRRRYQAITHRMVHRKSSLEMYKRLASKSFDTDKRVLVRRVSGEFGFRIHGSKPVVVSAIEPGTPAHSSGLEVGDIIISVNNNNVLDATHSEVVKLAHAGSDTLELEVARTCDSLSSNKEATQKSLISGHLYRLSPSSSKPKPMWILRYFILKVDQCLYHYKTESVSLVYNSSL</sequence>
<protein>
    <recommendedName>
        <fullName evidence="2">PDZ domain-containing protein</fullName>
    </recommendedName>
</protein>
<comment type="caution">
    <text evidence="3">The sequence shown here is derived from an EMBL/GenBank/DDBJ whole genome shotgun (WGS) entry which is preliminary data.</text>
</comment>
<organism evidence="3 4">
    <name type="scientific">Ranatra chinensis</name>
    <dbReference type="NCBI Taxonomy" id="642074"/>
    <lineage>
        <taxon>Eukaryota</taxon>
        <taxon>Metazoa</taxon>
        <taxon>Ecdysozoa</taxon>
        <taxon>Arthropoda</taxon>
        <taxon>Hexapoda</taxon>
        <taxon>Insecta</taxon>
        <taxon>Pterygota</taxon>
        <taxon>Neoptera</taxon>
        <taxon>Paraneoptera</taxon>
        <taxon>Hemiptera</taxon>
        <taxon>Heteroptera</taxon>
        <taxon>Panheteroptera</taxon>
        <taxon>Nepomorpha</taxon>
        <taxon>Nepidae</taxon>
        <taxon>Ranatrinae</taxon>
        <taxon>Ranatra</taxon>
    </lineage>
</organism>
<dbReference type="Proteomes" id="UP001558652">
    <property type="component" value="Unassembled WGS sequence"/>
</dbReference>
<name>A0ABD0Y670_9HEMI</name>
<dbReference type="SUPFAM" id="SSF50729">
    <property type="entry name" value="PH domain-like"/>
    <property type="match status" value="1"/>
</dbReference>
<feature type="domain" description="PDZ" evidence="2">
    <location>
        <begin position="354"/>
        <end position="432"/>
    </location>
</feature>
<feature type="region of interest" description="Disordered" evidence="1">
    <location>
        <begin position="1"/>
        <end position="234"/>
    </location>
</feature>
<dbReference type="AlphaFoldDB" id="A0ABD0Y670"/>